<gene>
    <name evidence="1" type="ORF">KSB_80210</name>
</gene>
<comment type="caution">
    <text evidence="1">The sequence shown here is derived from an EMBL/GenBank/DDBJ whole genome shotgun (WGS) entry which is preliminary data.</text>
</comment>
<accession>A0ABQ3V2Z7</accession>
<protein>
    <submittedName>
        <fullName evidence="1">Uncharacterized protein</fullName>
    </submittedName>
</protein>
<organism evidence="1 2">
    <name type="scientific">Ktedonobacter robiniae</name>
    <dbReference type="NCBI Taxonomy" id="2778365"/>
    <lineage>
        <taxon>Bacteria</taxon>
        <taxon>Bacillati</taxon>
        <taxon>Chloroflexota</taxon>
        <taxon>Ktedonobacteria</taxon>
        <taxon>Ktedonobacterales</taxon>
        <taxon>Ktedonobacteraceae</taxon>
        <taxon>Ktedonobacter</taxon>
    </lineage>
</organism>
<reference evidence="1 2" key="1">
    <citation type="journal article" date="2021" name="Int. J. Syst. Evol. Microbiol.">
        <title>Reticulibacter mediterranei gen. nov., sp. nov., within the new family Reticulibacteraceae fam. nov., and Ktedonospora formicarum gen. nov., sp. nov., Ktedonobacter robiniae sp. nov., Dictyobacter formicarum sp. nov. and Dictyobacter arantiisoli sp. nov., belonging to the class Ktedonobacteria.</title>
        <authorList>
            <person name="Yabe S."/>
            <person name="Zheng Y."/>
            <person name="Wang C.M."/>
            <person name="Sakai Y."/>
            <person name="Abe K."/>
            <person name="Yokota A."/>
            <person name="Donadio S."/>
            <person name="Cavaletti L."/>
            <person name="Monciardini P."/>
        </authorList>
    </citation>
    <scope>NUCLEOTIDE SEQUENCE [LARGE SCALE GENOMIC DNA]</scope>
    <source>
        <strain evidence="1 2">SOSP1-30</strain>
    </source>
</reference>
<evidence type="ECO:0000313" key="1">
    <source>
        <dbReference type="EMBL" id="GHO59546.1"/>
    </source>
</evidence>
<proteinExistence type="predicted"/>
<sequence length="79" mass="9034">MCTYIAVFPSLPEETITHENCSLCVQERARKQAQLTDRTAYLARSTACVGRNKKTMNGFAHSLFIDFVQFMREDDLARS</sequence>
<dbReference type="EMBL" id="BNJG01000003">
    <property type="protein sequence ID" value="GHO59546.1"/>
    <property type="molecule type" value="Genomic_DNA"/>
</dbReference>
<dbReference type="Proteomes" id="UP000654345">
    <property type="component" value="Unassembled WGS sequence"/>
</dbReference>
<evidence type="ECO:0000313" key="2">
    <source>
        <dbReference type="Proteomes" id="UP000654345"/>
    </source>
</evidence>
<keyword evidence="2" id="KW-1185">Reference proteome</keyword>
<name>A0ABQ3V2Z7_9CHLR</name>